<evidence type="ECO:0000256" key="16">
    <source>
        <dbReference type="ARBA" id="ARBA00058620"/>
    </source>
</evidence>
<evidence type="ECO:0000256" key="11">
    <source>
        <dbReference type="ARBA" id="ARBA00022703"/>
    </source>
</evidence>
<feature type="transmembrane region" description="Helical" evidence="20">
    <location>
        <begin position="1070"/>
        <end position="1089"/>
    </location>
</feature>
<dbReference type="Proteomes" id="UP000710432">
    <property type="component" value="Unassembled WGS sequence"/>
</dbReference>
<feature type="transmembrane region" description="Helical" evidence="20">
    <location>
        <begin position="919"/>
        <end position="940"/>
    </location>
</feature>
<protein>
    <recommendedName>
        <fullName evidence="17">Major facilitator superfamily domain-containing protein 10</fullName>
    </recommendedName>
    <alternativeName>
        <fullName evidence="18">Tetracycline transporter-like protein</fullName>
    </alternativeName>
</protein>
<evidence type="ECO:0000256" key="15">
    <source>
        <dbReference type="ARBA" id="ARBA00024695"/>
    </source>
</evidence>
<feature type="transmembrane region" description="Helical" evidence="20">
    <location>
        <begin position="1110"/>
        <end position="1130"/>
    </location>
</feature>
<keyword evidence="7" id="KW-1003">Cell membrane</keyword>
<evidence type="ECO:0000256" key="14">
    <source>
        <dbReference type="ARBA" id="ARBA00023242"/>
    </source>
</evidence>
<feature type="compositionally biased region" description="Basic and acidic residues" evidence="19">
    <location>
        <begin position="173"/>
        <end position="222"/>
    </location>
</feature>
<keyword evidence="10 20" id="KW-0812">Transmembrane</keyword>
<dbReference type="Pfam" id="PF07690">
    <property type="entry name" value="MFS_1"/>
    <property type="match status" value="1"/>
</dbReference>
<feature type="transmembrane region" description="Helical" evidence="20">
    <location>
        <begin position="952"/>
        <end position="970"/>
    </location>
</feature>
<evidence type="ECO:0000256" key="5">
    <source>
        <dbReference type="ARBA" id="ARBA00008335"/>
    </source>
</evidence>
<dbReference type="PANTHER" id="PTHR23183">
    <property type="entry name" value="NOP14"/>
    <property type="match status" value="1"/>
</dbReference>
<dbReference type="GO" id="GO:0005886">
    <property type="term" value="C:plasma membrane"/>
    <property type="evidence" value="ECO:0007669"/>
    <property type="project" value="UniProtKB-SubCell"/>
</dbReference>
<evidence type="ECO:0000256" key="20">
    <source>
        <dbReference type="SAM" id="Phobius"/>
    </source>
</evidence>
<evidence type="ECO:0000256" key="12">
    <source>
        <dbReference type="ARBA" id="ARBA00022989"/>
    </source>
</evidence>
<dbReference type="GO" id="GO:0032040">
    <property type="term" value="C:small-subunit processome"/>
    <property type="evidence" value="ECO:0007669"/>
    <property type="project" value="InterPro"/>
</dbReference>
<keyword evidence="9" id="KW-0698">rRNA processing</keyword>
<evidence type="ECO:0000256" key="2">
    <source>
        <dbReference type="ARBA" id="ARBA00004604"/>
    </source>
</evidence>
<feature type="region of interest" description="Disordered" evidence="19">
    <location>
        <begin position="1"/>
        <end position="34"/>
    </location>
</feature>
<feature type="transmembrane region" description="Helical" evidence="20">
    <location>
        <begin position="1172"/>
        <end position="1189"/>
    </location>
</feature>
<keyword evidence="14" id="KW-0539">Nucleus</keyword>
<evidence type="ECO:0000256" key="10">
    <source>
        <dbReference type="ARBA" id="ARBA00022692"/>
    </source>
</evidence>
<feature type="compositionally biased region" description="Basic residues" evidence="19">
    <location>
        <begin position="1"/>
        <end position="14"/>
    </location>
</feature>
<sequence>MGKAKRAGARRQVHKASAGAFGGPAKTNPNPFEVKVNRQKFQILGRKTRHDVGLPGVSRARAIRKRTQTLLKEYKERNKSNVFTDKRFGEYNSNISPEEKMMKRFALEQQRHHEKKNIYNLNEDEELTHYGQSLADIEKHNDIVDSDSDTEERGTLSAELTASHFGGGNASQKEGEDGDKPKSRKELIEELIAKSKQEKRERQAQREDALELTEKLDQDWKEIQTLLSRKPQKSENKEKKEKPQPDAYDLMVRELGFEMKAQPSNRMKTEEELAKEEQERLRKLEAERLRRMLGKDEDENKKKPKHMSADDLNDGFILDKDDRRLLSYKDGKMNIEDVQEEQSEEAGDQENDQKEDEDESDEEEGEDGSRDDTEESDGSDSHSDLESNIESEEENEKPKKEQHPTPGEKLPSDDQKAQRAAGTELPYVFAAPESYEELRSLLSGRSTEEQLLVVERIQKCNHPSLAVGNKAKLEKLFGFLLQYVGDLATESTPDLKTIDKLVVQLYNLCQMFPESASDSIKFVLRDAMHEIEEMIETKGRALFPGLDVLIYLKITGLLFPTSDFWHPVVTPALMCMSQMLTKCPVLSLQDVIKGLFVCCLFLEYVSLSRRFIPELLNFLLGILYIAIPNTKSQGSTLVYPFRALGKNSELLVVSDKADMATWRRGSLSLHWASRLSTMTATEANHRRLSCLASCLALLKHCVLMYNALPSFHAIIGPHRALAKHLVDCGLPQDLQELSRSILSEIEIQKQHYRPLICEKSKPVPLKLFTPRLVKVLEFGRKQGSTKEEQERKRLIHKHKREFKGAVREIRKDNQFLARMQLSEIMERVGASTMGWEGDADCTPRPPIRPRPVSERRVVTVIFLGLLLDLLAFTLLLPLLPGLLESHGREQDPLYGSWQRGVDWFATAIGMPAEKRYNSVLFGGLIGSAFSLLQFFSAPLTGAASDCLGRRPVMLLSLTGLAISYAVWAASRSFSAFLASRVIGGISKGNVSLSTAIVADLGSPPSRSQGMAVIGVAFSLAFTVGPMLGAFLSVEMVPWISLLFAVSDMLFIFCFLPETLPQEKRAPSVTLGFHAAANLLSPLALLRFAAVTHSRDPPAEDRLKSLRRLGLVYFLYLFLFSGLEYTLSFLAHQRFQFSSLQQGKMFFFIGLTMATIQGTYARRISPGKEVATVKRAMLLLVPAFLLIGWAHSLPMLGLGLLLYSFAAAVVVPGLSTMVSSYGENPPPKDTQCRRANWHLTSLLPSGSPGQKGTIMGILRSLGALGRAVGPMVAASGKCCRIALKVCCDPPAAIPSCLLYSVLAAEGFGQEQGEEKPG</sequence>
<comment type="similarity">
    <text evidence="5">Belongs to the major facilitator superfamily.</text>
</comment>
<dbReference type="CDD" id="cd17389">
    <property type="entry name" value="MFS_MFSD10"/>
    <property type="match status" value="1"/>
</dbReference>
<dbReference type="InterPro" id="IPR005829">
    <property type="entry name" value="Sugar_transporter_CS"/>
</dbReference>
<evidence type="ECO:0000256" key="1">
    <source>
        <dbReference type="ARBA" id="ARBA00004473"/>
    </source>
</evidence>
<evidence type="ECO:0000256" key="4">
    <source>
        <dbReference type="ARBA" id="ARBA00007466"/>
    </source>
</evidence>
<dbReference type="GO" id="GO:0006915">
    <property type="term" value="P:apoptotic process"/>
    <property type="evidence" value="ECO:0007669"/>
    <property type="project" value="UniProtKB-KW"/>
</dbReference>
<dbReference type="InterPro" id="IPR020846">
    <property type="entry name" value="MFS_dom"/>
</dbReference>
<keyword evidence="12 20" id="KW-1133">Transmembrane helix</keyword>
<feature type="compositionally biased region" description="Basic and acidic residues" evidence="19">
    <location>
        <begin position="317"/>
        <end position="335"/>
    </location>
</feature>
<evidence type="ECO:0000256" key="19">
    <source>
        <dbReference type="SAM" id="MobiDB-lite"/>
    </source>
</evidence>
<feature type="transmembrane region" description="Helical" evidence="20">
    <location>
        <begin position="1038"/>
        <end position="1058"/>
    </location>
</feature>
<dbReference type="Gene3D" id="1.20.1250.20">
    <property type="entry name" value="MFS general substrate transporter like domains"/>
    <property type="match status" value="1"/>
</dbReference>
<evidence type="ECO:0000256" key="7">
    <source>
        <dbReference type="ARBA" id="ARBA00022475"/>
    </source>
</evidence>
<feature type="region of interest" description="Disordered" evidence="19">
    <location>
        <begin position="138"/>
        <end position="420"/>
    </location>
</feature>
<feature type="compositionally biased region" description="Basic and acidic residues" evidence="19">
    <location>
        <begin position="232"/>
        <end position="244"/>
    </location>
</feature>
<comment type="subcellular location">
    <subcellularLocation>
        <location evidence="3">Cell membrane</location>
        <topology evidence="3">Multi-pass membrane protein</topology>
    </subcellularLocation>
    <subcellularLocation>
        <location evidence="1">Nucleus inner membrane</location>
        <topology evidence="1">Multi-pass membrane protein</topology>
    </subcellularLocation>
    <subcellularLocation>
        <location evidence="2">Nucleus</location>
        <location evidence="2">Nucleolus</location>
    </subcellularLocation>
</comment>
<feature type="transmembrane region" description="Helical" evidence="20">
    <location>
        <begin position="1142"/>
        <end position="1160"/>
    </location>
</feature>
<dbReference type="FunFam" id="1.20.1250.20:FF:000181">
    <property type="entry name" value="Major facilitator superfamily domain-containing protein 10"/>
    <property type="match status" value="1"/>
</dbReference>
<dbReference type="PROSITE" id="PS00216">
    <property type="entry name" value="SUGAR_TRANSPORT_1"/>
    <property type="match status" value="1"/>
</dbReference>
<dbReference type="GO" id="GO:0030490">
    <property type="term" value="P:maturation of SSU-rRNA"/>
    <property type="evidence" value="ECO:0007669"/>
    <property type="project" value="TreeGrafter"/>
</dbReference>
<keyword evidence="6" id="KW-0813">Transport</keyword>
<dbReference type="GO" id="GO:0030692">
    <property type="term" value="C:Noc4p-Nop14p complex"/>
    <property type="evidence" value="ECO:0007669"/>
    <property type="project" value="TreeGrafter"/>
</dbReference>
<feature type="transmembrane region" description="Helical" evidence="20">
    <location>
        <begin position="1010"/>
        <end position="1031"/>
    </location>
</feature>
<comment type="caution">
    <text evidence="22">The sequence shown here is derived from an EMBL/GenBank/DDBJ whole genome shotgun (WGS) entry which is preliminary data.</text>
</comment>
<dbReference type="EMBL" id="JAATJU010020800">
    <property type="protein sequence ID" value="KAH0515801.1"/>
    <property type="molecule type" value="Genomic_DNA"/>
</dbReference>
<name>A0A8J6GL74_MICOH</name>
<organism evidence="22 23">
    <name type="scientific">Microtus ochrogaster</name>
    <name type="common">Prairie vole</name>
    <dbReference type="NCBI Taxonomy" id="79684"/>
    <lineage>
        <taxon>Eukaryota</taxon>
        <taxon>Metazoa</taxon>
        <taxon>Chordata</taxon>
        <taxon>Craniata</taxon>
        <taxon>Vertebrata</taxon>
        <taxon>Euteleostomi</taxon>
        <taxon>Mammalia</taxon>
        <taxon>Eutheria</taxon>
        <taxon>Euarchontoglires</taxon>
        <taxon>Glires</taxon>
        <taxon>Rodentia</taxon>
        <taxon>Myomorpha</taxon>
        <taxon>Muroidea</taxon>
        <taxon>Cricetidae</taxon>
        <taxon>Arvicolinae</taxon>
        <taxon>Microtus</taxon>
    </lineage>
</organism>
<evidence type="ECO:0000313" key="22">
    <source>
        <dbReference type="EMBL" id="KAH0515801.1"/>
    </source>
</evidence>
<keyword evidence="8" id="KW-0690">Ribosome biogenesis</keyword>
<feature type="compositionally biased region" description="Basic and acidic residues" evidence="19">
    <location>
        <begin position="267"/>
        <end position="301"/>
    </location>
</feature>
<dbReference type="GO" id="GO:0005637">
    <property type="term" value="C:nuclear inner membrane"/>
    <property type="evidence" value="ECO:0007669"/>
    <property type="project" value="UniProtKB-SubCell"/>
</dbReference>
<accession>A0A8J6GL74</accession>
<comment type="similarity">
    <text evidence="4">Belongs to the NOP14 family.</text>
</comment>
<reference evidence="22" key="1">
    <citation type="submission" date="2020-03" db="EMBL/GenBank/DDBJ databases">
        <title>Studies in the Genomics of Life Span.</title>
        <authorList>
            <person name="Glass D."/>
        </authorList>
    </citation>
    <scope>NUCLEOTIDE SEQUENCE</scope>
    <source>
        <strain evidence="22">LTLLF</strain>
        <tissue evidence="22">Muscle</tissue>
    </source>
</reference>
<keyword evidence="13 20" id="KW-0472">Membrane</keyword>
<dbReference type="InterPro" id="IPR036259">
    <property type="entry name" value="MFS_trans_sf"/>
</dbReference>
<evidence type="ECO:0000256" key="8">
    <source>
        <dbReference type="ARBA" id="ARBA00022517"/>
    </source>
</evidence>
<feature type="domain" description="Major facilitator superfamily (MFS) profile" evidence="21">
    <location>
        <begin position="857"/>
        <end position="1316"/>
    </location>
</feature>
<dbReference type="PROSITE" id="PS50850">
    <property type="entry name" value="MFS"/>
    <property type="match status" value="1"/>
</dbReference>
<feature type="transmembrane region" description="Helical" evidence="20">
    <location>
        <begin position="857"/>
        <end position="879"/>
    </location>
</feature>
<evidence type="ECO:0000256" key="13">
    <source>
        <dbReference type="ARBA" id="ARBA00023136"/>
    </source>
</evidence>
<dbReference type="PANTHER" id="PTHR23183:SF0">
    <property type="entry name" value="NUCLEOLAR PROTEIN 14"/>
    <property type="match status" value="1"/>
</dbReference>
<dbReference type="Pfam" id="PF04147">
    <property type="entry name" value="Nop14"/>
    <property type="match status" value="1"/>
</dbReference>
<dbReference type="SUPFAM" id="SSF103473">
    <property type="entry name" value="MFS general substrate transporter"/>
    <property type="match status" value="1"/>
</dbReference>
<dbReference type="InterPro" id="IPR011701">
    <property type="entry name" value="MFS"/>
</dbReference>
<comment type="function">
    <text evidence="16">Probable organic anion transporter which may serve as a transporter for some non-steroidal anti-inflammatory drugs (NSAIDs) as well as other organic anions across the luminal membranes of renal proximal tubules at the final excretion step into the urine.</text>
</comment>
<evidence type="ECO:0000256" key="9">
    <source>
        <dbReference type="ARBA" id="ARBA00022552"/>
    </source>
</evidence>
<dbReference type="GO" id="GO:0022857">
    <property type="term" value="F:transmembrane transporter activity"/>
    <property type="evidence" value="ECO:0007669"/>
    <property type="project" value="InterPro"/>
</dbReference>
<evidence type="ECO:0000313" key="23">
    <source>
        <dbReference type="Proteomes" id="UP000710432"/>
    </source>
</evidence>
<dbReference type="InterPro" id="IPR007276">
    <property type="entry name" value="Nop14"/>
</dbReference>
<feature type="compositionally biased region" description="Acidic residues" evidence="19">
    <location>
        <begin position="337"/>
        <end position="366"/>
    </location>
</feature>
<gene>
    <name evidence="22" type="ORF">LTLLF_127360</name>
</gene>
<evidence type="ECO:0000256" key="17">
    <source>
        <dbReference type="ARBA" id="ARBA00074276"/>
    </source>
</evidence>
<keyword evidence="11" id="KW-0053">Apoptosis</keyword>
<evidence type="ECO:0000256" key="6">
    <source>
        <dbReference type="ARBA" id="ARBA00022448"/>
    </source>
</evidence>
<evidence type="ECO:0000259" key="21">
    <source>
        <dbReference type="PROSITE" id="PS50850"/>
    </source>
</evidence>
<evidence type="ECO:0000256" key="3">
    <source>
        <dbReference type="ARBA" id="ARBA00004651"/>
    </source>
</evidence>
<evidence type="ECO:0000256" key="18">
    <source>
        <dbReference type="ARBA" id="ARBA00082130"/>
    </source>
</evidence>
<comment type="function">
    <text evidence="15">Involved in nucleolar processing of pre-18S ribosomal RNA. Has a role in the nuclear export of 40S pre-ribosomal subunit to the cytoplasm.</text>
</comment>
<proteinExistence type="inferred from homology"/>